<keyword evidence="3" id="KW-1277">Toxin-antitoxin system</keyword>
<dbReference type="InterPro" id="IPR000182">
    <property type="entry name" value="GNAT_dom"/>
</dbReference>
<evidence type="ECO:0000256" key="4">
    <source>
        <dbReference type="ARBA" id="ARBA00022679"/>
    </source>
</evidence>
<gene>
    <name evidence="8" type="ORF">V7S98_12500</name>
</gene>
<accession>A0ABU8QTQ6</accession>
<evidence type="ECO:0000256" key="1">
    <source>
        <dbReference type="ARBA" id="ARBA00009342"/>
    </source>
</evidence>
<organism evidence="8 9">
    <name type="scientific">Pseudomonas farsensis</name>
    <dbReference type="NCBI Taxonomy" id="2745492"/>
    <lineage>
        <taxon>Bacteria</taxon>
        <taxon>Pseudomonadati</taxon>
        <taxon>Pseudomonadota</taxon>
        <taxon>Gammaproteobacteria</taxon>
        <taxon>Pseudomonadales</taxon>
        <taxon>Pseudomonadaceae</taxon>
        <taxon>Pseudomonas</taxon>
    </lineage>
</organism>
<dbReference type="EMBL" id="JBBHLC010000030">
    <property type="protein sequence ID" value="MEJ5864048.1"/>
    <property type="molecule type" value="Genomic_DNA"/>
</dbReference>
<dbReference type="EC" id="2.3.1.-" evidence="8"/>
<keyword evidence="2" id="KW-0678">Repressor</keyword>
<protein>
    <submittedName>
        <fullName evidence="8">GNAT family N-acetyltransferase</fullName>
        <ecNumber evidence="8">2.3.1.-</ecNumber>
    </submittedName>
</protein>
<reference evidence="8 9" key="1">
    <citation type="submission" date="2024-02" db="EMBL/GenBank/DDBJ databases">
        <title>Identification of pathogenicity and growth-promoting function of Pseudomonas putida variant.</title>
        <authorList>
            <person name="Sun J."/>
        </authorList>
    </citation>
    <scope>NUCLEOTIDE SEQUENCE [LARGE SCALE GENOMIC DNA]</scope>
    <source>
        <strain evidence="8 9">A03</strain>
    </source>
</reference>
<keyword evidence="5 8" id="KW-0012">Acyltransferase</keyword>
<comment type="similarity">
    <text evidence="1">Belongs to the acetyltransferase family. GNAT subfamily.</text>
</comment>
<keyword evidence="9" id="KW-1185">Reference proteome</keyword>
<dbReference type="CDD" id="cd04301">
    <property type="entry name" value="NAT_SF"/>
    <property type="match status" value="1"/>
</dbReference>
<dbReference type="RefSeq" id="WP_339599454.1">
    <property type="nucleotide sequence ID" value="NZ_JBBHLC010000030.1"/>
</dbReference>
<evidence type="ECO:0000256" key="2">
    <source>
        <dbReference type="ARBA" id="ARBA00022491"/>
    </source>
</evidence>
<comment type="catalytic activity">
    <reaction evidence="6">
        <text>glycyl-tRNA(Gly) + acetyl-CoA = N-acetylglycyl-tRNA(Gly) + CoA + H(+)</text>
        <dbReference type="Rhea" id="RHEA:81867"/>
        <dbReference type="Rhea" id="RHEA-COMP:9683"/>
        <dbReference type="Rhea" id="RHEA-COMP:19766"/>
        <dbReference type="ChEBI" id="CHEBI:15378"/>
        <dbReference type="ChEBI" id="CHEBI:57287"/>
        <dbReference type="ChEBI" id="CHEBI:57288"/>
        <dbReference type="ChEBI" id="CHEBI:78522"/>
        <dbReference type="ChEBI" id="CHEBI:232036"/>
    </reaction>
</comment>
<dbReference type="Proteomes" id="UP001380290">
    <property type="component" value="Unassembled WGS sequence"/>
</dbReference>
<evidence type="ECO:0000313" key="9">
    <source>
        <dbReference type="Proteomes" id="UP001380290"/>
    </source>
</evidence>
<comment type="caution">
    <text evidence="8">The sequence shown here is derived from an EMBL/GenBank/DDBJ whole genome shotgun (WGS) entry which is preliminary data.</text>
</comment>
<dbReference type="Pfam" id="PF13508">
    <property type="entry name" value="Acetyltransf_7"/>
    <property type="match status" value="1"/>
</dbReference>
<evidence type="ECO:0000256" key="3">
    <source>
        <dbReference type="ARBA" id="ARBA00022649"/>
    </source>
</evidence>
<keyword evidence="4 8" id="KW-0808">Transferase</keyword>
<name>A0ABU8QTQ6_9PSED</name>
<dbReference type="PROSITE" id="PS51186">
    <property type="entry name" value="GNAT"/>
    <property type="match status" value="1"/>
</dbReference>
<dbReference type="PANTHER" id="PTHR36449">
    <property type="entry name" value="ACETYLTRANSFERASE-RELATED"/>
    <property type="match status" value="1"/>
</dbReference>
<dbReference type="GO" id="GO:0016746">
    <property type="term" value="F:acyltransferase activity"/>
    <property type="evidence" value="ECO:0007669"/>
    <property type="project" value="UniProtKB-KW"/>
</dbReference>
<sequence length="184" mass="20118">MHEIASYEVDDNLRRNYSSYTFLKGFCCGEALLDDYFKTKLKRALKSENVTGIGAINDKGELFAFCTLTFLMLDKARVQAHLEHANQPQQVPAVKLSMLAVDLNYQGQGIGAELLMIAFDQAIVVHNTIPVKGMYLDAAPKAIRFYQSLGFEMLDEAGVDGTTPMFLPIRTMVAAAAAASVASG</sequence>
<evidence type="ECO:0000256" key="5">
    <source>
        <dbReference type="ARBA" id="ARBA00023315"/>
    </source>
</evidence>
<dbReference type="Gene3D" id="3.40.630.30">
    <property type="match status" value="1"/>
</dbReference>
<evidence type="ECO:0000313" key="8">
    <source>
        <dbReference type="EMBL" id="MEJ5864048.1"/>
    </source>
</evidence>
<evidence type="ECO:0000256" key="6">
    <source>
        <dbReference type="ARBA" id="ARBA00049880"/>
    </source>
</evidence>
<proteinExistence type="inferred from homology"/>
<evidence type="ECO:0000259" key="7">
    <source>
        <dbReference type="PROSITE" id="PS51186"/>
    </source>
</evidence>
<dbReference type="PANTHER" id="PTHR36449:SF1">
    <property type="entry name" value="ACETYLTRANSFERASE"/>
    <property type="match status" value="1"/>
</dbReference>
<dbReference type="SUPFAM" id="SSF55729">
    <property type="entry name" value="Acyl-CoA N-acyltransferases (Nat)"/>
    <property type="match status" value="1"/>
</dbReference>
<dbReference type="InterPro" id="IPR016181">
    <property type="entry name" value="Acyl_CoA_acyltransferase"/>
</dbReference>
<feature type="domain" description="N-acetyltransferase" evidence="7">
    <location>
        <begin position="31"/>
        <end position="170"/>
    </location>
</feature>